<dbReference type="EMBL" id="RHIB01000004">
    <property type="protein sequence ID" value="RNA66217.1"/>
    <property type="molecule type" value="Genomic_DNA"/>
</dbReference>
<organism evidence="1 2">
    <name type="scientific">Alteribacter keqinensis</name>
    <dbReference type="NCBI Taxonomy" id="2483800"/>
    <lineage>
        <taxon>Bacteria</taxon>
        <taxon>Bacillati</taxon>
        <taxon>Bacillota</taxon>
        <taxon>Bacilli</taxon>
        <taxon>Bacillales</taxon>
        <taxon>Bacillaceae</taxon>
        <taxon>Alteribacter</taxon>
    </lineage>
</organism>
<name>A0A3M7TL07_9BACI</name>
<dbReference type="AlphaFoldDB" id="A0A3M7TL07"/>
<evidence type="ECO:0000313" key="1">
    <source>
        <dbReference type="EMBL" id="RNA66217.1"/>
    </source>
</evidence>
<protein>
    <submittedName>
        <fullName evidence="1">Uncharacterized protein</fullName>
    </submittedName>
</protein>
<comment type="caution">
    <text evidence="1">The sequence shown here is derived from an EMBL/GenBank/DDBJ whole genome shotgun (WGS) entry which is preliminary data.</text>
</comment>
<sequence length="107" mass="11889">MSPVKGNPKGLQVKYSLELLTPGDGELTKRKLDAGKLHVRFDERSEGESPRPTTLLFFGRNLCFVGSQDLFKGDIFHLVELASALPKLASKPLIQYIFQSCPKSLVK</sequence>
<dbReference type="Proteomes" id="UP000278746">
    <property type="component" value="Unassembled WGS sequence"/>
</dbReference>
<accession>A0A3M7TL07</accession>
<keyword evidence="2" id="KW-1185">Reference proteome</keyword>
<gene>
    <name evidence="1" type="ORF">EBO34_18990</name>
</gene>
<proteinExistence type="predicted"/>
<evidence type="ECO:0000313" key="2">
    <source>
        <dbReference type="Proteomes" id="UP000278746"/>
    </source>
</evidence>
<reference evidence="1 2" key="1">
    <citation type="submission" date="2018-10" db="EMBL/GenBank/DDBJ databases">
        <title>Bacillus Keqinensis sp. nov., a moderately halophilic bacterium isolated from a saline-alkaline lake.</title>
        <authorList>
            <person name="Wang H."/>
        </authorList>
    </citation>
    <scope>NUCLEOTIDE SEQUENCE [LARGE SCALE GENOMIC DNA]</scope>
    <source>
        <strain evidence="1 2">KQ-3</strain>
    </source>
</reference>